<dbReference type="EMBL" id="CP139779">
    <property type="protein sequence ID" value="WQB69872.1"/>
    <property type="molecule type" value="Genomic_DNA"/>
</dbReference>
<organism evidence="2 3">
    <name type="scientific">Microbacterium invictum</name>
    <dbReference type="NCBI Taxonomy" id="515415"/>
    <lineage>
        <taxon>Bacteria</taxon>
        <taxon>Bacillati</taxon>
        <taxon>Actinomycetota</taxon>
        <taxon>Actinomycetes</taxon>
        <taxon>Micrococcales</taxon>
        <taxon>Microbacteriaceae</taxon>
        <taxon>Microbacterium</taxon>
    </lineage>
</organism>
<sequence>MNVMTPLPTTSSAATADDAAFVASGAVPRRRSRIRRVGRAFVSGFAVIGVVATGAVITGGIIDFTNFDRTSGGYEAPYTGWTGTPIDWTAGGVTEEGFRNDGLVIDTLLDCTSGMISFDVYGIEIPFRVVSERAVAVHRPVEACEAEGFSPDFTPTPGA</sequence>
<gene>
    <name evidence="2" type="ORF">T9R20_14400</name>
</gene>
<keyword evidence="1" id="KW-0472">Membrane</keyword>
<keyword evidence="3" id="KW-1185">Reference proteome</keyword>
<accession>A0ABZ0VAP0</accession>
<keyword evidence="1" id="KW-0812">Transmembrane</keyword>
<keyword evidence="1" id="KW-1133">Transmembrane helix</keyword>
<evidence type="ECO:0000313" key="2">
    <source>
        <dbReference type="EMBL" id="WQB69872.1"/>
    </source>
</evidence>
<dbReference type="Proteomes" id="UP001324533">
    <property type="component" value="Chromosome"/>
</dbReference>
<evidence type="ECO:0000256" key="1">
    <source>
        <dbReference type="SAM" id="Phobius"/>
    </source>
</evidence>
<protein>
    <submittedName>
        <fullName evidence="2">Uncharacterized protein</fullName>
    </submittedName>
</protein>
<proteinExistence type="predicted"/>
<name>A0ABZ0VAP0_9MICO</name>
<reference evidence="2 3" key="1">
    <citation type="submission" date="2023-06" db="EMBL/GenBank/DDBJ databases">
        <title>Rock-solubilizing bacteria, Microbacterium invictum, promotes re-establishment of vegetation in rocky wasteland by accelerating rock bio-weathering and reshaping soil bacterial community.</title>
        <authorList>
            <person name="Liu C."/>
        </authorList>
    </citation>
    <scope>NUCLEOTIDE SEQUENCE [LARGE SCALE GENOMIC DNA]</scope>
    <source>
        <strain evidence="2 3">X-18</strain>
    </source>
</reference>
<feature type="transmembrane region" description="Helical" evidence="1">
    <location>
        <begin position="40"/>
        <end position="62"/>
    </location>
</feature>
<dbReference type="RefSeq" id="WP_322409999.1">
    <property type="nucleotide sequence ID" value="NZ_CP139779.1"/>
</dbReference>
<evidence type="ECO:0000313" key="3">
    <source>
        <dbReference type="Proteomes" id="UP001324533"/>
    </source>
</evidence>